<dbReference type="GO" id="GO:0016787">
    <property type="term" value="F:hydrolase activity"/>
    <property type="evidence" value="ECO:0007669"/>
    <property type="project" value="UniProtKB-KW"/>
</dbReference>
<dbReference type="Gene3D" id="3.40.50.1820">
    <property type="entry name" value="alpha/beta hydrolase"/>
    <property type="match status" value="1"/>
</dbReference>
<comment type="similarity">
    <text evidence="1">Belongs to the AB hydrolase superfamily. AB hydrolase 2 family.</text>
</comment>
<dbReference type="PANTHER" id="PTHR10655">
    <property type="entry name" value="LYSOPHOSPHOLIPASE-RELATED"/>
    <property type="match status" value="1"/>
</dbReference>
<organism evidence="4 5">
    <name type="scientific">Bifidobacterium leontopitheci</name>
    <dbReference type="NCBI Taxonomy" id="2650774"/>
    <lineage>
        <taxon>Bacteria</taxon>
        <taxon>Bacillati</taxon>
        <taxon>Actinomycetota</taxon>
        <taxon>Actinomycetes</taxon>
        <taxon>Bifidobacteriales</taxon>
        <taxon>Bifidobacteriaceae</taxon>
        <taxon>Bifidobacterium</taxon>
    </lineage>
</organism>
<proteinExistence type="inferred from homology"/>
<dbReference type="EMBL" id="WBVT01000050">
    <property type="protein sequence ID" value="KAB7789048.1"/>
    <property type="molecule type" value="Genomic_DNA"/>
</dbReference>
<evidence type="ECO:0000313" key="5">
    <source>
        <dbReference type="Proteomes" id="UP000441772"/>
    </source>
</evidence>
<accession>A0A6I1GM08</accession>
<dbReference type="PANTHER" id="PTHR10655:SF17">
    <property type="entry name" value="LYSOPHOSPHOLIPASE-LIKE PROTEIN 1"/>
    <property type="match status" value="1"/>
</dbReference>
<feature type="domain" description="Phospholipase/carboxylesterase/thioesterase" evidence="3">
    <location>
        <begin position="48"/>
        <end position="245"/>
    </location>
</feature>
<protein>
    <submittedName>
        <fullName evidence="4">Esterase</fullName>
    </submittedName>
</protein>
<name>A0A6I1GM08_9BIFI</name>
<dbReference type="RefSeq" id="WP_152235402.1">
    <property type="nucleotide sequence ID" value="NZ_JBHSKZ010000022.1"/>
</dbReference>
<dbReference type="AlphaFoldDB" id="A0A6I1GM08"/>
<evidence type="ECO:0000313" key="4">
    <source>
        <dbReference type="EMBL" id="KAB7789048.1"/>
    </source>
</evidence>
<evidence type="ECO:0000259" key="3">
    <source>
        <dbReference type="Pfam" id="PF02230"/>
    </source>
</evidence>
<gene>
    <name evidence="4" type="ORF">F7D09_1999</name>
</gene>
<evidence type="ECO:0000256" key="2">
    <source>
        <dbReference type="ARBA" id="ARBA00022801"/>
    </source>
</evidence>
<dbReference type="InterPro" id="IPR029058">
    <property type="entry name" value="AB_hydrolase_fold"/>
</dbReference>
<dbReference type="InterPro" id="IPR050565">
    <property type="entry name" value="LYPA1-2/EST-like"/>
</dbReference>
<dbReference type="Pfam" id="PF02230">
    <property type="entry name" value="Abhydrolase_2"/>
    <property type="match status" value="1"/>
</dbReference>
<comment type="caution">
    <text evidence="4">The sequence shown here is derived from an EMBL/GenBank/DDBJ whole genome shotgun (WGS) entry which is preliminary data.</text>
</comment>
<dbReference type="Proteomes" id="UP000441772">
    <property type="component" value="Unassembled WGS sequence"/>
</dbReference>
<evidence type="ECO:0000256" key="1">
    <source>
        <dbReference type="ARBA" id="ARBA00006499"/>
    </source>
</evidence>
<dbReference type="SUPFAM" id="SSF53474">
    <property type="entry name" value="alpha/beta-Hydrolases"/>
    <property type="match status" value="1"/>
</dbReference>
<keyword evidence="2" id="KW-0378">Hydrolase</keyword>
<dbReference type="InterPro" id="IPR003140">
    <property type="entry name" value="PLipase/COase/thioEstase"/>
</dbReference>
<keyword evidence="5" id="KW-1185">Reference proteome</keyword>
<sequence>MDTKPQNHGDADDAALIGRKSDVLPGRFGEELTVTQAEFSRGGGHALPTRPLLLCLHGWGSNERDMAGIMRYLAPYNDYVSLRAPLVLAAEEDAAAGAYSWFHDAVPTGDDRDRDLYAAACAVDRWVEDMIPADRAVVPVGFSQGGALAVHLLRVRPERYRAAVAFSGFVGSGAVPGTAPADERLAELEVPVFFGYGRDDEVMPKYELFAATAWLEEHTWLTAKGYRGLDHAVSMDELTDVRQWMLLHDIASGVL</sequence>
<reference evidence="4 5" key="1">
    <citation type="submission" date="2019-09" db="EMBL/GenBank/DDBJ databases">
        <title>Characterization of the phylogenetic diversity of two novel species belonging to the genus Bifidobacterium: Bifidobacterium cebidarum sp. nov. and Bifidobacterium leontopitheci sp. nov.</title>
        <authorList>
            <person name="Lugli G.A."/>
            <person name="Duranti S."/>
            <person name="Milani C."/>
            <person name="Turroni F."/>
            <person name="Ventura M."/>
        </authorList>
    </citation>
    <scope>NUCLEOTIDE SEQUENCE [LARGE SCALE GENOMIC DNA]</scope>
    <source>
        <strain evidence="4 5">LMG 31471</strain>
    </source>
</reference>